<comment type="subcellular location">
    <subcellularLocation>
        <location evidence="1">Cell membrane</location>
        <topology evidence="1">Multi-pass membrane protein</topology>
    </subcellularLocation>
</comment>
<dbReference type="Gene3D" id="1.20.1560.10">
    <property type="entry name" value="ABC transporter type 1, transmembrane domain"/>
    <property type="match status" value="1"/>
</dbReference>
<dbReference type="PROSITE" id="PS00211">
    <property type="entry name" value="ABC_TRANSPORTER_1"/>
    <property type="match status" value="1"/>
</dbReference>
<feature type="transmembrane region" description="Helical" evidence="7">
    <location>
        <begin position="250"/>
        <end position="271"/>
    </location>
</feature>
<dbReference type="Pfam" id="PF00664">
    <property type="entry name" value="ABC_membrane"/>
    <property type="match status" value="1"/>
</dbReference>
<dbReference type="InterPro" id="IPR036640">
    <property type="entry name" value="ABC1_TM_sf"/>
</dbReference>
<evidence type="ECO:0000256" key="7">
    <source>
        <dbReference type="SAM" id="Phobius"/>
    </source>
</evidence>
<dbReference type="GO" id="GO:0005524">
    <property type="term" value="F:ATP binding"/>
    <property type="evidence" value="ECO:0007669"/>
    <property type="project" value="UniProtKB-KW"/>
</dbReference>
<gene>
    <name evidence="10" type="ORF">U0R10_06715</name>
</gene>
<evidence type="ECO:0000259" key="9">
    <source>
        <dbReference type="PROSITE" id="PS50929"/>
    </source>
</evidence>
<dbReference type="Pfam" id="PF00005">
    <property type="entry name" value="ABC_tran"/>
    <property type="match status" value="1"/>
</dbReference>
<evidence type="ECO:0000256" key="5">
    <source>
        <dbReference type="ARBA" id="ARBA00022989"/>
    </source>
</evidence>
<dbReference type="Proteomes" id="UP001598138">
    <property type="component" value="Unassembled WGS sequence"/>
</dbReference>
<keyword evidence="3" id="KW-0547">Nucleotide-binding</keyword>
<keyword evidence="6 7" id="KW-0472">Membrane</keyword>
<dbReference type="InterPro" id="IPR017871">
    <property type="entry name" value="ABC_transporter-like_CS"/>
</dbReference>
<dbReference type="SUPFAM" id="SSF52540">
    <property type="entry name" value="P-loop containing nucleoside triphosphate hydrolases"/>
    <property type="match status" value="1"/>
</dbReference>
<dbReference type="PROSITE" id="PS50893">
    <property type="entry name" value="ABC_TRANSPORTER_2"/>
    <property type="match status" value="1"/>
</dbReference>
<evidence type="ECO:0000256" key="6">
    <source>
        <dbReference type="ARBA" id="ARBA00023136"/>
    </source>
</evidence>
<organism evidence="10 11">
    <name type="scientific">Aquirufa avitistagni</name>
    <dbReference type="NCBI Taxonomy" id="3104728"/>
    <lineage>
        <taxon>Bacteria</taxon>
        <taxon>Pseudomonadati</taxon>
        <taxon>Bacteroidota</taxon>
        <taxon>Cytophagia</taxon>
        <taxon>Cytophagales</taxon>
        <taxon>Flectobacillaceae</taxon>
        <taxon>Aquirufa</taxon>
    </lineage>
</organism>
<keyword evidence="2 7" id="KW-0812">Transmembrane</keyword>
<dbReference type="InterPro" id="IPR027417">
    <property type="entry name" value="P-loop_NTPase"/>
</dbReference>
<dbReference type="Gene3D" id="3.40.50.300">
    <property type="entry name" value="P-loop containing nucleotide triphosphate hydrolases"/>
    <property type="match status" value="1"/>
</dbReference>
<evidence type="ECO:0000313" key="10">
    <source>
        <dbReference type="EMBL" id="MFD3394307.1"/>
    </source>
</evidence>
<feature type="domain" description="ABC transporter" evidence="8">
    <location>
        <begin position="333"/>
        <end position="537"/>
    </location>
</feature>
<feature type="transmembrane region" description="Helical" evidence="7">
    <location>
        <begin position="55"/>
        <end position="76"/>
    </location>
</feature>
<name>A0ABW6DF11_9BACT</name>
<proteinExistence type="predicted"/>
<dbReference type="SMART" id="SM00382">
    <property type="entry name" value="AAA"/>
    <property type="match status" value="1"/>
</dbReference>
<sequence>MDSNLVTFKSLFFFDKRRASLSILLSITQSITLLPIGLIVQYLFDHVHDKTDTNILLAGVLSSLFLILLNTMVVLYNKHISLTLIKNFILDLREKLLHKLIYLNAHFYVAEDLDKIHSQIVQDTERLDNMAAALLTQLIPAIIVIIGLSGVLLYMNFSLFILLLFLLPLVYLVGARLSKKLKGSIQVFHEDFAKFSAGVTFILKFHDLIKISSAEVAEFSKQKFILQSVQKSSKNVAWNATAYNTIQGNLVVFGGFVVLLLGGFQVMNGQISLGTLISFYVILNVTSSYFKTIITFVPVVVEGQNSINSLDAILSNDSIEITSLANFRFQNSISFQEVGFSYGEAQILLKTNFEIQKHQIFGISGESGSGKTTLIKLLLGIYPVGSGQILIDGQNIEMLNLAEFRKQVGYLPQEPMFFAGTIIENLTFGLNEFNSSEIEFLCSKCLIHDFIISLPNGYDTEIGNTGNKLSGGQKQRLALARALIRKPEILILDEPDKNLDEKSILSILAYIKQMKITTILISHNSSLLSKIENQVKL</sequence>
<dbReference type="InterPro" id="IPR039421">
    <property type="entry name" value="Type_1_exporter"/>
</dbReference>
<accession>A0ABW6DF11</accession>
<reference evidence="10 11" key="1">
    <citation type="submission" date="2024-03" db="EMBL/GenBank/DDBJ databases">
        <title>Aquirufa genome sequencing.</title>
        <authorList>
            <person name="Pitt A."/>
            <person name="Hahn M.W."/>
        </authorList>
    </citation>
    <scope>NUCLEOTIDE SEQUENCE [LARGE SCALE GENOMIC DNA]</scope>
    <source>
        <strain evidence="10 11">OSTEICH-129V</strain>
    </source>
</reference>
<dbReference type="PROSITE" id="PS50929">
    <property type="entry name" value="ABC_TM1F"/>
    <property type="match status" value="1"/>
</dbReference>
<feature type="transmembrane region" description="Helical" evidence="7">
    <location>
        <begin position="21"/>
        <end position="43"/>
    </location>
</feature>
<feature type="transmembrane region" description="Helical" evidence="7">
    <location>
        <begin position="130"/>
        <end position="148"/>
    </location>
</feature>
<keyword evidence="5 7" id="KW-1133">Transmembrane helix</keyword>
<protein>
    <submittedName>
        <fullName evidence="10">ABC transporter ATP-binding protein</fullName>
    </submittedName>
</protein>
<dbReference type="SUPFAM" id="SSF90123">
    <property type="entry name" value="ABC transporter transmembrane region"/>
    <property type="match status" value="1"/>
</dbReference>
<evidence type="ECO:0000256" key="4">
    <source>
        <dbReference type="ARBA" id="ARBA00022840"/>
    </source>
</evidence>
<dbReference type="PANTHER" id="PTHR43394:SF1">
    <property type="entry name" value="ATP-BINDING CASSETTE SUB-FAMILY B MEMBER 10, MITOCHONDRIAL"/>
    <property type="match status" value="1"/>
</dbReference>
<dbReference type="InterPro" id="IPR003439">
    <property type="entry name" value="ABC_transporter-like_ATP-bd"/>
</dbReference>
<evidence type="ECO:0000259" key="8">
    <source>
        <dbReference type="PROSITE" id="PS50893"/>
    </source>
</evidence>
<comment type="caution">
    <text evidence="10">The sequence shown here is derived from an EMBL/GenBank/DDBJ whole genome shotgun (WGS) entry which is preliminary data.</text>
</comment>
<dbReference type="InterPro" id="IPR011527">
    <property type="entry name" value="ABC1_TM_dom"/>
</dbReference>
<dbReference type="InterPro" id="IPR003593">
    <property type="entry name" value="AAA+_ATPase"/>
</dbReference>
<evidence type="ECO:0000313" key="11">
    <source>
        <dbReference type="Proteomes" id="UP001598138"/>
    </source>
</evidence>
<evidence type="ECO:0000256" key="3">
    <source>
        <dbReference type="ARBA" id="ARBA00022741"/>
    </source>
</evidence>
<evidence type="ECO:0000256" key="1">
    <source>
        <dbReference type="ARBA" id="ARBA00004651"/>
    </source>
</evidence>
<keyword evidence="4 10" id="KW-0067">ATP-binding</keyword>
<feature type="domain" description="ABC transmembrane type-1" evidence="9">
    <location>
        <begin position="21"/>
        <end position="302"/>
    </location>
</feature>
<evidence type="ECO:0000256" key="2">
    <source>
        <dbReference type="ARBA" id="ARBA00022692"/>
    </source>
</evidence>
<dbReference type="CDD" id="cd07346">
    <property type="entry name" value="ABC_6TM_exporters"/>
    <property type="match status" value="1"/>
</dbReference>
<dbReference type="EMBL" id="JBBKXZ010000002">
    <property type="protein sequence ID" value="MFD3394307.1"/>
    <property type="molecule type" value="Genomic_DNA"/>
</dbReference>
<keyword evidence="11" id="KW-1185">Reference proteome</keyword>
<feature type="transmembrane region" description="Helical" evidence="7">
    <location>
        <begin position="154"/>
        <end position="174"/>
    </location>
</feature>
<dbReference type="PANTHER" id="PTHR43394">
    <property type="entry name" value="ATP-DEPENDENT PERMEASE MDL1, MITOCHONDRIAL"/>
    <property type="match status" value="1"/>
</dbReference>
<dbReference type="RefSeq" id="WP_377983189.1">
    <property type="nucleotide sequence ID" value="NZ_JBBKXZ010000002.1"/>
</dbReference>